<name>A0A7T7NXZ7_STAPS</name>
<evidence type="ECO:0000313" key="3">
    <source>
        <dbReference type="EMBL" id="QQM98141.1"/>
    </source>
</evidence>
<dbReference type="Proteomes" id="UP000595859">
    <property type="component" value="Chromosome"/>
</dbReference>
<dbReference type="InterPro" id="IPR003593">
    <property type="entry name" value="AAA+_ATPase"/>
</dbReference>
<dbReference type="Gene3D" id="3.40.1350.10">
    <property type="match status" value="1"/>
</dbReference>
<reference evidence="3 4" key="1">
    <citation type="submission" date="2020-12" db="EMBL/GenBank/DDBJ databases">
        <title>Whole genome sequencing and de novo assembly of Staphylococcus pseudintermedius: a novel pangenome approach to unravel pathogenesis of canine pyoderma.</title>
        <authorList>
            <person name="Ferrer L."/>
            <person name="Perez D."/>
            <person name="Fonticoba R."/>
            <person name="Vines J."/>
            <person name="Fabregas N."/>
            <person name="Madronero S."/>
            <person name="Meroni G."/>
            <person name="Martino P."/>
            <person name="Martinez S."/>
            <person name="Cusco A."/>
            <person name="Migura L."/>
            <person name="Francino O."/>
        </authorList>
    </citation>
    <scope>NUCLEOTIDE SEQUENCE [LARGE SCALE GENOMIC DNA]</scope>
    <source>
        <strain evidence="3 4">HSP080</strain>
    </source>
</reference>
<feature type="domain" description="AAA+ ATPase" evidence="2">
    <location>
        <begin position="202"/>
        <end position="364"/>
    </location>
</feature>
<dbReference type="RefSeq" id="WP_187532096.1">
    <property type="nucleotide sequence ID" value="NZ_CP066884.1"/>
</dbReference>
<organism evidence="3 4">
    <name type="scientific">Staphylococcus pseudintermedius</name>
    <dbReference type="NCBI Taxonomy" id="283734"/>
    <lineage>
        <taxon>Bacteria</taxon>
        <taxon>Bacillati</taxon>
        <taxon>Bacillota</taxon>
        <taxon>Bacilli</taxon>
        <taxon>Bacillales</taxon>
        <taxon>Staphylococcaceae</taxon>
        <taxon>Staphylococcus</taxon>
        <taxon>Staphylococcus intermedius group</taxon>
    </lineage>
</organism>
<dbReference type="Pfam" id="PF20720">
    <property type="entry name" value="nSTAND3"/>
    <property type="match status" value="1"/>
</dbReference>
<dbReference type="Gene3D" id="3.40.50.300">
    <property type="entry name" value="P-loop containing nucleotide triphosphate hydrolases"/>
    <property type="match status" value="1"/>
</dbReference>
<dbReference type="GO" id="GO:0009307">
    <property type="term" value="P:DNA restriction-modification system"/>
    <property type="evidence" value="ECO:0007669"/>
    <property type="project" value="InterPro"/>
</dbReference>
<dbReference type="InterPro" id="IPR007560">
    <property type="entry name" value="Restrct_endonuc_IV_Mrr"/>
</dbReference>
<dbReference type="InterPro" id="IPR027417">
    <property type="entry name" value="P-loop_NTPase"/>
</dbReference>
<dbReference type="InterPro" id="IPR049050">
    <property type="entry name" value="nSTAND3"/>
</dbReference>
<gene>
    <name evidence="3" type="ORF">JGZ15_00145</name>
</gene>
<keyword evidence="1" id="KW-0175">Coiled coil</keyword>
<accession>A0A7T7NXZ7</accession>
<keyword evidence="3" id="KW-0255">Endonuclease</keyword>
<evidence type="ECO:0000256" key="1">
    <source>
        <dbReference type="SAM" id="Coils"/>
    </source>
</evidence>
<dbReference type="GO" id="GO:0003677">
    <property type="term" value="F:DNA binding"/>
    <property type="evidence" value="ECO:0007669"/>
    <property type="project" value="InterPro"/>
</dbReference>
<sequence>MKFSYRLDSMDPDSFEKFAVELVRRKFDIEAFRGFAPGKDDGIDGIDDIKSPTLILQAKRWSLSKNHSTAVNELKREIDNIVKNIEKYGWKSKFKYVIVTSLRLSPKRCKDIRDYADERYPGLIPSDDYIIYSSHIEILSNDKKYIDIFKKYHLDENNLSSILKEEKLRPVEKESSHYFADYNYKFFAETNFLEEAYYKIQENRVLLIQGPPGIGKTTTCMILGNLLRSNKEIKFDAIMRKITDIDKVIDIYYSSYSEEDKALFVVFDDFLGRNKFDVGDHYLPDLKRIYATAKRSNNLYICLNSRTQIIKDAKNLNSNFKRLIQSEFKEEEISVLDLSNYSKTDKAFIFRKSFERKIDEINDKKELAERYNSLIGCDWSVIIGHKNFYPRVIELIVNNFQESDKNFHKYVIDSLKNPFDLYENIFHSLNIEEKYLLFVILLFDSYPVQKKYITRSFHRLEINPAFDIEKAIYKLEDSWILPMKDYIYGEVKINFLNPSIIDFLNYKKKILPNMLKNIEKSSIYLSQVFSYYGKSIYNEKFMKKLLYEWHDFEDNKDFIGEKIISIIKLNRWEQYKSEIRGLLLSFKEETSHSSKVTWTNIIDNIYKYGNFELKKEFLLLLEEEYLSDNILESRLIDSYDIDKTADQIDSIINEVNDELYDEYGFPNFFESNYYEDFKNKKVDILQDYIDNDVTIIDIQRYEIDVENIEEEVEIHVKQVSEDVENQITESFEWKGINKETLDYEILRSFIKETILEELNIFNRKYYRNEVETNNISEFKTVESILNQPLKYK</sequence>
<dbReference type="EMBL" id="CP066884">
    <property type="protein sequence ID" value="QQM98141.1"/>
    <property type="molecule type" value="Genomic_DNA"/>
</dbReference>
<dbReference type="GO" id="GO:0004519">
    <property type="term" value="F:endonuclease activity"/>
    <property type="evidence" value="ECO:0007669"/>
    <property type="project" value="UniProtKB-KW"/>
</dbReference>
<proteinExistence type="predicted"/>
<dbReference type="Pfam" id="PF04471">
    <property type="entry name" value="Mrr_cat"/>
    <property type="match status" value="1"/>
</dbReference>
<keyword evidence="3" id="KW-0540">Nuclease</keyword>
<evidence type="ECO:0000313" key="4">
    <source>
        <dbReference type="Proteomes" id="UP000595859"/>
    </source>
</evidence>
<protein>
    <submittedName>
        <fullName evidence="3">Restriction endonuclease</fullName>
    </submittedName>
</protein>
<dbReference type="InterPro" id="IPR011856">
    <property type="entry name" value="tRNA_endonuc-like_dom_sf"/>
</dbReference>
<dbReference type="AlphaFoldDB" id="A0A7T7NXZ7"/>
<dbReference type="SUPFAM" id="SSF52540">
    <property type="entry name" value="P-loop containing nucleoside triphosphate hydrolases"/>
    <property type="match status" value="2"/>
</dbReference>
<keyword evidence="3" id="KW-0378">Hydrolase</keyword>
<feature type="coiled-coil region" evidence="1">
    <location>
        <begin position="691"/>
        <end position="718"/>
    </location>
</feature>
<evidence type="ECO:0000259" key="2">
    <source>
        <dbReference type="SMART" id="SM00382"/>
    </source>
</evidence>
<dbReference type="SMART" id="SM00382">
    <property type="entry name" value="AAA"/>
    <property type="match status" value="1"/>
</dbReference>